<dbReference type="InterPro" id="IPR058353">
    <property type="entry name" value="DUF8040"/>
</dbReference>
<dbReference type="PANTHER" id="PTHR22930">
    <property type="match status" value="1"/>
</dbReference>
<comment type="cofactor">
    <cofactor evidence="1">
        <name>a divalent metal cation</name>
        <dbReference type="ChEBI" id="CHEBI:60240"/>
    </cofactor>
</comment>
<evidence type="ECO:0000313" key="11">
    <source>
        <dbReference type="Proteomes" id="UP001459277"/>
    </source>
</evidence>
<dbReference type="InterPro" id="IPR045249">
    <property type="entry name" value="HARBI1-like"/>
</dbReference>
<protein>
    <recommendedName>
        <fullName evidence="12">DDE Tnp4 domain-containing protein</fullName>
    </recommendedName>
</protein>
<evidence type="ECO:0000313" key="10">
    <source>
        <dbReference type="EMBL" id="KAL0007804.1"/>
    </source>
</evidence>
<dbReference type="Proteomes" id="UP001459277">
    <property type="component" value="Unassembled WGS sequence"/>
</dbReference>
<comment type="caution">
    <text evidence="10">The sequence shown here is derived from an EMBL/GenBank/DDBJ whole genome shotgun (WGS) entry which is preliminary data.</text>
</comment>
<feature type="domain" description="DUF8040" evidence="9">
    <location>
        <begin position="69"/>
        <end position="148"/>
    </location>
</feature>
<evidence type="ECO:0000256" key="1">
    <source>
        <dbReference type="ARBA" id="ARBA00001968"/>
    </source>
</evidence>
<keyword evidence="7" id="KW-0539">Nucleus</keyword>
<evidence type="ECO:0000259" key="9">
    <source>
        <dbReference type="Pfam" id="PF26138"/>
    </source>
</evidence>
<dbReference type="EMBL" id="JAZDWU010000003">
    <property type="protein sequence ID" value="KAL0007804.1"/>
    <property type="molecule type" value="Genomic_DNA"/>
</dbReference>
<evidence type="ECO:0008006" key="12">
    <source>
        <dbReference type="Google" id="ProtNLM"/>
    </source>
</evidence>
<gene>
    <name evidence="10" type="ORF">SO802_009306</name>
</gene>
<dbReference type="Pfam" id="PF13359">
    <property type="entry name" value="DDE_Tnp_4"/>
    <property type="match status" value="1"/>
</dbReference>
<dbReference type="Pfam" id="PF26138">
    <property type="entry name" value="DUF8040"/>
    <property type="match status" value="1"/>
</dbReference>
<comment type="similarity">
    <text evidence="3">Belongs to the HARBI1 family.</text>
</comment>
<accession>A0AAW2DCF0</accession>
<keyword evidence="11" id="KW-1185">Reference proteome</keyword>
<evidence type="ECO:0000259" key="8">
    <source>
        <dbReference type="Pfam" id="PF13359"/>
    </source>
</evidence>
<evidence type="ECO:0000256" key="4">
    <source>
        <dbReference type="ARBA" id="ARBA00022722"/>
    </source>
</evidence>
<organism evidence="10 11">
    <name type="scientific">Lithocarpus litseifolius</name>
    <dbReference type="NCBI Taxonomy" id="425828"/>
    <lineage>
        <taxon>Eukaryota</taxon>
        <taxon>Viridiplantae</taxon>
        <taxon>Streptophyta</taxon>
        <taxon>Embryophyta</taxon>
        <taxon>Tracheophyta</taxon>
        <taxon>Spermatophyta</taxon>
        <taxon>Magnoliopsida</taxon>
        <taxon>eudicotyledons</taxon>
        <taxon>Gunneridae</taxon>
        <taxon>Pentapetalae</taxon>
        <taxon>rosids</taxon>
        <taxon>fabids</taxon>
        <taxon>Fagales</taxon>
        <taxon>Fagaceae</taxon>
        <taxon>Lithocarpus</taxon>
    </lineage>
</organism>
<sequence length="313" mass="36603">MDLNDEVFKTIIFSNFMQKLALVHAACRYLCYIIHQRQRLKRRCVPHIPTQSTIERQKVRDELMSRLRNSEKCYDVIRMGPQVFQGLCDILRRDGDLQDTQHATVEEQVGKFLHMLAHNQTHCTMSFFFCRSRETISRHFHNVLRSIIMLEDQFLRQPDGTQVPLEILQSSRFNPYFKDCIGALDGTHVRVKVSNEDAPRYRGRKGYTTQNVLAACSFDLKFTYILPGWEGTASDSRIIKNALTRNDNLKIPQGKYYLVDAGYMNRSRLIAPYRGVRYHLKEYSVRPPENAKELFLSVMQSIHLDKLYCNSII</sequence>
<evidence type="ECO:0000256" key="7">
    <source>
        <dbReference type="ARBA" id="ARBA00023242"/>
    </source>
</evidence>
<feature type="domain" description="DDE Tnp4" evidence="8">
    <location>
        <begin position="184"/>
        <end position="280"/>
    </location>
</feature>
<dbReference type="AlphaFoldDB" id="A0AAW2DCF0"/>
<dbReference type="InterPro" id="IPR027806">
    <property type="entry name" value="HARBI1_dom"/>
</dbReference>
<evidence type="ECO:0000256" key="6">
    <source>
        <dbReference type="ARBA" id="ARBA00022801"/>
    </source>
</evidence>
<dbReference type="GO" id="GO:0046872">
    <property type="term" value="F:metal ion binding"/>
    <property type="evidence" value="ECO:0007669"/>
    <property type="project" value="UniProtKB-KW"/>
</dbReference>
<keyword evidence="4" id="KW-0540">Nuclease</keyword>
<proteinExistence type="inferred from homology"/>
<dbReference type="GO" id="GO:0005634">
    <property type="term" value="C:nucleus"/>
    <property type="evidence" value="ECO:0007669"/>
    <property type="project" value="UniProtKB-SubCell"/>
</dbReference>
<dbReference type="PANTHER" id="PTHR22930:SF268">
    <property type="entry name" value="NUCLEASE HARBI1"/>
    <property type="match status" value="1"/>
</dbReference>
<reference evidence="10 11" key="1">
    <citation type="submission" date="2024-01" db="EMBL/GenBank/DDBJ databases">
        <title>A telomere-to-telomere, gap-free genome of sweet tea (Lithocarpus litseifolius).</title>
        <authorList>
            <person name="Zhou J."/>
        </authorList>
    </citation>
    <scope>NUCLEOTIDE SEQUENCE [LARGE SCALE GENOMIC DNA]</scope>
    <source>
        <strain evidence="10">Zhou-2022a</strain>
        <tissue evidence="10">Leaf</tissue>
    </source>
</reference>
<keyword evidence="5" id="KW-0479">Metal-binding</keyword>
<name>A0AAW2DCF0_9ROSI</name>
<keyword evidence="6" id="KW-0378">Hydrolase</keyword>
<evidence type="ECO:0000256" key="3">
    <source>
        <dbReference type="ARBA" id="ARBA00006958"/>
    </source>
</evidence>
<evidence type="ECO:0000256" key="2">
    <source>
        <dbReference type="ARBA" id="ARBA00004123"/>
    </source>
</evidence>
<evidence type="ECO:0000256" key="5">
    <source>
        <dbReference type="ARBA" id="ARBA00022723"/>
    </source>
</evidence>
<comment type="subcellular location">
    <subcellularLocation>
        <location evidence="2">Nucleus</location>
    </subcellularLocation>
</comment>
<dbReference type="GO" id="GO:0016787">
    <property type="term" value="F:hydrolase activity"/>
    <property type="evidence" value="ECO:0007669"/>
    <property type="project" value="UniProtKB-KW"/>
</dbReference>
<dbReference type="GO" id="GO:0004518">
    <property type="term" value="F:nuclease activity"/>
    <property type="evidence" value="ECO:0007669"/>
    <property type="project" value="UniProtKB-KW"/>
</dbReference>